<reference evidence="3" key="2">
    <citation type="submission" date="2021-04" db="EMBL/GenBank/DDBJ databases">
        <authorList>
            <person name="Gilroy R."/>
        </authorList>
    </citation>
    <scope>NUCLEOTIDE SEQUENCE</scope>
    <source>
        <strain evidence="3">CHK198-12963</strain>
    </source>
</reference>
<feature type="region of interest" description="Disordered" evidence="1">
    <location>
        <begin position="31"/>
        <end position="70"/>
    </location>
</feature>
<keyword evidence="2" id="KW-0732">Signal</keyword>
<organism evidence="3 4">
    <name type="scientific">Candidatus Enterocloster excrementigallinarum</name>
    <dbReference type="NCBI Taxonomy" id="2838558"/>
    <lineage>
        <taxon>Bacteria</taxon>
        <taxon>Bacillati</taxon>
        <taxon>Bacillota</taxon>
        <taxon>Clostridia</taxon>
        <taxon>Lachnospirales</taxon>
        <taxon>Lachnospiraceae</taxon>
        <taxon>Enterocloster</taxon>
    </lineage>
</organism>
<evidence type="ECO:0000313" key="4">
    <source>
        <dbReference type="Proteomes" id="UP000823863"/>
    </source>
</evidence>
<name>A0A9D2PSB7_9FIRM</name>
<dbReference type="Proteomes" id="UP000823863">
    <property type="component" value="Unassembled WGS sequence"/>
</dbReference>
<evidence type="ECO:0000256" key="1">
    <source>
        <dbReference type="SAM" id="MobiDB-lite"/>
    </source>
</evidence>
<feature type="chain" id="PRO_5038657874" evidence="2">
    <location>
        <begin position="32"/>
        <end position="277"/>
    </location>
</feature>
<feature type="compositionally biased region" description="Basic and acidic residues" evidence="1">
    <location>
        <begin position="54"/>
        <end position="65"/>
    </location>
</feature>
<feature type="compositionally biased region" description="Low complexity" evidence="1">
    <location>
        <begin position="36"/>
        <end position="46"/>
    </location>
</feature>
<comment type="caution">
    <text evidence="3">The sequence shown here is derived from an EMBL/GenBank/DDBJ whole genome shotgun (WGS) entry which is preliminary data.</text>
</comment>
<accession>A0A9D2PSB7</accession>
<dbReference type="AlphaFoldDB" id="A0A9D2PSB7"/>
<proteinExistence type="predicted"/>
<feature type="signal peptide" evidence="2">
    <location>
        <begin position="1"/>
        <end position="31"/>
    </location>
</feature>
<dbReference type="EMBL" id="DWWB01000015">
    <property type="protein sequence ID" value="HJC65776.1"/>
    <property type="molecule type" value="Genomic_DNA"/>
</dbReference>
<evidence type="ECO:0000313" key="3">
    <source>
        <dbReference type="EMBL" id="HJC65776.1"/>
    </source>
</evidence>
<gene>
    <name evidence="3" type="ORF">H9931_03515</name>
</gene>
<sequence length="277" mass="30752">MKNMKIARRWLASFLCLLAFTTAVPALPAYARTGRSSRSSHSSRSARSSRSKRRSSEAKEDKMRDAAGQVQKAFDEKDLDTLASLCHYPLTVVDQNGSSKEIQSKKALKALGSQAIFTKELQEIVAGVNTAKIQADGDKTLKLGGDSGVTMKKIKEKWKVTKIQLKGQSASGSTNLVQAAEQFQRTFYYRDLETLSKQCTYPMKVYLADGTIQDISSGKQLMDLGESKLFTDELVNQVNQIDASTLQEANQKVQVGTICGFWMVKQNGEWKIDTIFQ</sequence>
<protein>
    <submittedName>
        <fullName evidence="3">Uncharacterized protein</fullName>
    </submittedName>
</protein>
<evidence type="ECO:0000256" key="2">
    <source>
        <dbReference type="SAM" id="SignalP"/>
    </source>
</evidence>
<reference evidence="3" key="1">
    <citation type="journal article" date="2021" name="PeerJ">
        <title>Extensive microbial diversity within the chicken gut microbiome revealed by metagenomics and culture.</title>
        <authorList>
            <person name="Gilroy R."/>
            <person name="Ravi A."/>
            <person name="Getino M."/>
            <person name="Pursley I."/>
            <person name="Horton D.L."/>
            <person name="Alikhan N.F."/>
            <person name="Baker D."/>
            <person name="Gharbi K."/>
            <person name="Hall N."/>
            <person name="Watson M."/>
            <person name="Adriaenssens E.M."/>
            <person name="Foster-Nyarko E."/>
            <person name="Jarju S."/>
            <person name="Secka A."/>
            <person name="Antonio M."/>
            <person name="Oren A."/>
            <person name="Chaudhuri R.R."/>
            <person name="La Ragione R."/>
            <person name="Hildebrand F."/>
            <person name="Pallen M.J."/>
        </authorList>
    </citation>
    <scope>NUCLEOTIDE SEQUENCE</scope>
    <source>
        <strain evidence="3">CHK198-12963</strain>
    </source>
</reference>